<dbReference type="SUPFAM" id="SSF117281">
    <property type="entry name" value="Kelch motif"/>
    <property type="match status" value="2"/>
</dbReference>
<feature type="compositionally biased region" description="Basic residues" evidence="1">
    <location>
        <begin position="9"/>
        <end position="18"/>
    </location>
</feature>
<sequence>MTNNPIAPPRKKKKKTKKPPSFSSIPDDVIVNILARISKSHYRSLCLVSKNFNSLLSSPDIYFVRSLIGNTEACLYVRLWVRTPSSGHRHRWFTLGYRQGQLTLVLVRALSSSYSPDRLNSTTVAVHSEIYQIGGSNENKPTRAVRVLDCRSHTWRSAPDMKVARKHAMSYFLDEKIYVIGRCKKTKEKMSWGEVFDLKTQTWKPLPKPPSHDNYVDGAVFGGRLYVFTINNEKYAYDPTEESWVQEAGFEGLEGITGPWCIMGSLIFAEYHRMYVGYDASNGKWLMVHGLDEVHTKRTKNSRTIQLVNHGGKLVIIWDVWHMCPREHKSIWCAVISLEERLTQSGNILLGKVERCNVVLDLVHKSYKLSSCQSGCFNDLKILVEYESHNSETETLAEMTTNPIAPPLKKIKKMKKPPSFSSIPDDVIVNILARISKSHYRSLSLVSKHLNSLLSSPDIYFARSLIGNTDARLYMCLWLPTPSSSHRDRWFNLSYRLGQLTLVPVRALSSSYSPDRLSSTTVAVHSEIYQMGGSNGDKRTRAVRVLDCRSHTWRRAPDMKVARKHARSYFLDEKVYVIGGCTQREETMTWGEVFDLKTQTWKPLPKPPSDDDVNSYHNGVVFEGRLFFFTTKKNNKNYAYDPKEGRWVQEAGFVGLEGMTGPWCVIGSVIFAEHGGIFKWYDPRNGKWLEVHGLNEVHTKRAKSSRTIQLVNHGGKLVIIWDAWHMRQREHKSVWCAVISLEKCLFPSSYMRGRVEECRVFLGLAHKSYKLSSCLSSRREKVRERKADRVEGSDVRTARERACRRRSPSIFRRVIFYGFSHLSSPYRLVGALVRALAVVVTSGGDPSPVEALCLSNDASGWRMGVVKPVEASRAPSTPVLLPGGGGFLCSAFAGSCLWGVKVVLCLAPPASGLLFPVLGFYFSFERWRVGLAGGALKLRREGVSGEDVVELLSLGGSGGLIDEDGTGVSIGAGFRR</sequence>
<dbReference type="PROSITE" id="PS50181">
    <property type="entry name" value="FBOX"/>
    <property type="match status" value="2"/>
</dbReference>
<gene>
    <name evidence="3" type="primary">A01p003660.1_BraROA</name>
    <name evidence="3" type="ORF">IGI04_000308</name>
</gene>
<dbReference type="EMBL" id="JADBGQ010000001">
    <property type="protein sequence ID" value="KAG5412741.1"/>
    <property type="molecule type" value="Genomic_DNA"/>
</dbReference>
<dbReference type="PANTHER" id="PTHR24414">
    <property type="entry name" value="F-BOX/KELCH-REPEAT PROTEIN SKIP4"/>
    <property type="match status" value="1"/>
</dbReference>
<dbReference type="Gene3D" id="2.120.10.80">
    <property type="entry name" value="Kelch-type beta propeller"/>
    <property type="match status" value="2"/>
</dbReference>
<reference evidence="3 4" key="1">
    <citation type="submission" date="2021-03" db="EMBL/GenBank/DDBJ databases">
        <authorList>
            <person name="King G.J."/>
            <person name="Bancroft I."/>
            <person name="Baten A."/>
            <person name="Bloomfield J."/>
            <person name="Borpatragohain P."/>
            <person name="He Z."/>
            <person name="Irish N."/>
            <person name="Irwin J."/>
            <person name="Liu K."/>
            <person name="Mauleon R.P."/>
            <person name="Moore J."/>
            <person name="Morris R."/>
            <person name="Ostergaard L."/>
            <person name="Wang B."/>
            <person name="Wells R."/>
        </authorList>
    </citation>
    <scope>NUCLEOTIDE SEQUENCE [LARGE SCALE GENOMIC DNA]</scope>
    <source>
        <strain evidence="3">R-o-18</strain>
        <tissue evidence="3">Leaf</tissue>
    </source>
</reference>
<evidence type="ECO:0000259" key="2">
    <source>
        <dbReference type="PROSITE" id="PS50181"/>
    </source>
</evidence>
<dbReference type="PANTHER" id="PTHR24414:SF198">
    <property type="entry name" value="F-BOX DOMAIN-CONTAINING PROTEIN"/>
    <property type="match status" value="1"/>
</dbReference>
<dbReference type="Pfam" id="PF25210">
    <property type="entry name" value="Kelch_FKB95"/>
    <property type="match status" value="2"/>
</dbReference>
<evidence type="ECO:0000256" key="1">
    <source>
        <dbReference type="SAM" id="MobiDB-lite"/>
    </source>
</evidence>
<dbReference type="InterPro" id="IPR006652">
    <property type="entry name" value="Kelch_1"/>
</dbReference>
<dbReference type="SMART" id="SM00256">
    <property type="entry name" value="FBOX"/>
    <property type="match status" value="2"/>
</dbReference>
<dbReference type="CDD" id="cd22152">
    <property type="entry name" value="F-box_AtAFR-like"/>
    <property type="match status" value="2"/>
</dbReference>
<protein>
    <recommendedName>
        <fullName evidence="2">F-box domain-containing protein</fullName>
    </recommendedName>
</protein>
<dbReference type="Proteomes" id="UP000823674">
    <property type="component" value="Chromosome A01"/>
</dbReference>
<dbReference type="InterPro" id="IPR050354">
    <property type="entry name" value="F-box/kelch-repeat_ARATH"/>
</dbReference>
<name>A0ABQ7NPE0_BRACM</name>
<dbReference type="SUPFAM" id="SSF81383">
    <property type="entry name" value="F-box domain"/>
    <property type="match status" value="2"/>
</dbReference>
<comment type="caution">
    <text evidence="3">The sequence shown here is derived from an EMBL/GenBank/DDBJ whole genome shotgun (WGS) entry which is preliminary data.</text>
</comment>
<dbReference type="InterPro" id="IPR036047">
    <property type="entry name" value="F-box-like_dom_sf"/>
</dbReference>
<dbReference type="SMART" id="SM00612">
    <property type="entry name" value="Kelch"/>
    <property type="match status" value="4"/>
</dbReference>
<feature type="domain" description="F-box" evidence="2">
    <location>
        <begin position="417"/>
        <end position="464"/>
    </location>
</feature>
<dbReference type="InterPro" id="IPR001810">
    <property type="entry name" value="F-box_dom"/>
</dbReference>
<keyword evidence="4" id="KW-1185">Reference proteome</keyword>
<dbReference type="InterPro" id="IPR057499">
    <property type="entry name" value="Kelch_FKB95"/>
</dbReference>
<proteinExistence type="predicted"/>
<feature type="domain" description="F-box" evidence="2">
    <location>
        <begin position="19"/>
        <end position="66"/>
    </location>
</feature>
<accession>A0ABQ7NPE0</accession>
<evidence type="ECO:0000313" key="3">
    <source>
        <dbReference type="EMBL" id="KAG5412741.1"/>
    </source>
</evidence>
<organism evidence="3 4">
    <name type="scientific">Brassica rapa subsp. trilocularis</name>
    <dbReference type="NCBI Taxonomy" id="1813537"/>
    <lineage>
        <taxon>Eukaryota</taxon>
        <taxon>Viridiplantae</taxon>
        <taxon>Streptophyta</taxon>
        <taxon>Embryophyta</taxon>
        <taxon>Tracheophyta</taxon>
        <taxon>Spermatophyta</taxon>
        <taxon>Magnoliopsida</taxon>
        <taxon>eudicotyledons</taxon>
        <taxon>Gunneridae</taxon>
        <taxon>Pentapetalae</taxon>
        <taxon>rosids</taxon>
        <taxon>malvids</taxon>
        <taxon>Brassicales</taxon>
        <taxon>Brassicaceae</taxon>
        <taxon>Brassiceae</taxon>
        <taxon>Brassica</taxon>
    </lineage>
</organism>
<evidence type="ECO:0000313" key="4">
    <source>
        <dbReference type="Proteomes" id="UP000823674"/>
    </source>
</evidence>
<dbReference type="Pfam" id="PF00646">
    <property type="entry name" value="F-box"/>
    <property type="match status" value="2"/>
</dbReference>
<dbReference type="InterPro" id="IPR015915">
    <property type="entry name" value="Kelch-typ_b-propeller"/>
</dbReference>
<feature type="region of interest" description="Disordered" evidence="1">
    <location>
        <begin position="1"/>
        <end position="22"/>
    </location>
</feature>